<evidence type="ECO:0000256" key="1">
    <source>
        <dbReference type="HAMAP-Rule" id="MF_00226"/>
    </source>
</evidence>
<dbReference type="SUPFAM" id="SSF53218">
    <property type="entry name" value="Molybdenum cofactor biosynthesis proteins"/>
    <property type="match status" value="1"/>
</dbReference>
<dbReference type="InterPro" id="IPR041424">
    <property type="entry name" value="CinA_KH"/>
</dbReference>
<sequence>MQLKFMKAGIISIGDELLIGQTVNTNTAWLGQELGKFGISVFKSTTIRDVKEDILQTVDAYLNETDFIIVTGGLGPTNDDITKETLTEYFGTSLVLNQQVLDRVTDFFQKRGKEMLDSNIQQAMLPKDALILDNNHGTASGMWFEKNGKVLVSLPGVPYEMEALIQEEVLPRIKATFGVRGNYYQTLMLQGIGESFLAEKIEDWEKRIYRDGLHLAYLPSTGLIKLRLTSEKGTKEAGLVNTYFDELRNGFPQYAYGMNEETIFEAVGELLKSKNATLGTVESCTGGGIASSFIAKSGSSAFFQGGLITYSNVLKNKLAHVSISTLEKYGAVSEEVAKEMAIGGKEVLSADYVIAVTGIAGPEGGSEEKPVGTVWIAIATPDGVFAEHFLFGEHRGRNIEKTELYAANFLRKKILEIED</sequence>
<dbReference type="InterPro" id="IPR008135">
    <property type="entry name" value="Competence-induced_CinA"/>
</dbReference>
<comment type="caution">
    <text evidence="3">The sequence shown here is derived from an EMBL/GenBank/DDBJ whole genome shotgun (WGS) entry which is preliminary data.</text>
</comment>
<gene>
    <name evidence="3" type="ORF">DIT68_00765</name>
</gene>
<dbReference type="NCBIfam" id="TIGR00177">
    <property type="entry name" value="molyb_syn"/>
    <property type="match status" value="1"/>
</dbReference>
<dbReference type="NCBIfam" id="TIGR00200">
    <property type="entry name" value="cinA_nterm"/>
    <property type="match status" value="1"/>
</dbReference>
<reference evidence="3 4" key="1">
    <citation type="submission" date="2018-05" db="EMBL/GenBank/DDBJ databases">
        <title>Brumimicrobium oceani sp. nov., isolated from coastal sediment.</title>
        <authorList>
            <person name="Kou Y."/>
        </authorList>
    </citation>
    <scope>NUCLEOTIDE SEQUENCE [LARGE SCALE GENOMIC DNA]</scope>
    <source>
        <strain evidence="3 4">C305</strain>
    </source>
</reference>
<dbReference type="PIRSF" id="PIRSF006728">
    <property type="entry name" value="CinA"/>
    <property type="match status" value="1"/>
</dbReference>
<dbReference type="NCBIfam" id="TIGR00199">
    <property type="entry name" value="PncC_domain"/>
    <property type="match status" value="1"/>
</dbReference>
<dbReference type="HAMAP" id="MF_00226_B">
    <property type="entry name" value="CinA_B"/>
    <property type="match status" value="1"/>
</dbReference>
<dbReference type="PANTHER" id="PTHR13939:SF0">
    <property type="entry name" value="NMN AMIDOHYDROLASE-LIKE PROTEIN YFAY"/>
    <property type="match status" value="1"/>
</dbReference>
<evidence type="ECO:0000313" key="3">
    <source>
        <dbReference type="EMBL" id="PWH86826.1"/>
    </source>
</evidence>
<dbReference type="Pfam" id="PF02464">
    <property type="entry name" value="CinA"/>
    <property type="match status" value="1"/>
</dbReference>
<dbReference type="CDD" id="cd00885">
    <property type="entry name" value="cinA"/>
    <property type="match status" value="1"/>
</dbReference>
<name>A0A2U2XGA2_9FLAO</name>
<feature type="domain" description="MoaB/Mog" evidence="2">
    <location>
        <begin position="9"/>
        <end position="175"/>
    </location>
</feature>
<comment type="similarity">
    <text evidence="1">Belongs to the CinA family.</text>
</comment>
<dbReference type="NCBIfam" id="NF001813">
    <property type="entry name" value="PRK00549.1"/>
    <property type="match status" value="1"/>
</dbReference>
<accession>A0A2U2XGA2</accession>
<dbReference type="InterPro" id="IPR036653">
    <property type="entry name" value="CinA-like_C"/>
</dbReference>
<proteinExistence type="inferred from homology"/>
<dbReference type="Gene3D" id="3.40.980.10">
    <property type="entry name" value="MoaB/Mog-like domain"/>
    <property type="match status" value="1"/>
</dbReference>
<dbReference type="PANTHER" id="PTHR13939">
    <property type="entry name" value="NICOTINAMIDE-NUCLEOTIDE AMIDOHYDROLASE PNCC"/>
    <property type="match status" value="1"/>
</dbReference>
<dbReference type="InterPro" id="IPR050101">
    <property type="entry name" value="CinA"/>
</dbReference>
<reference evidence="3 4" key="2">
    <citation type="submission" date="2018-05" db="EMBL/GenBank/DDBJ databases">
        <authorList>
            <person name="Lanie J.A."/>
            <person name="Ng W.-L."/>
            <person name="Kazmierczak K.M."/>
            <person name="Andrzejewski T.M."/>
            <person name="Davidsen T.M."/>
            <person name="Wayne K.J."/>
            <person name="Tettelin H."/>
            <person name="Glass J.I."/>
            <person name="Rusch D."/>
            <person name="Podicherti R."/>
            <person name="Tsui H.-C.T."/>
            <person name="Winkler M.E."/>
        </authorList>
    </citation>
    <scope>NUCLEOTIDE SEQUENCE [LARGE SCALE GENOMIC DNA]</scope>
    <source>
        <strain evidence="3 4">C305</strain>
    </source>
</reference>
<dbReference type="AlphaFoldDB" id="A0A2U2XGA2"/>
<dbReference type="SUPFAM" id="SSF142433">
    <property type="entry name" value="CinA-like"/>
    <property type="match status" value="1"/>
</dbReference>
<dbReference type="Pfam" id="PF18146">
    <property type="entry name" value="CinA_KH"/>
    <property type="match status" value="1"/>
</dbReference>
<dbReference type="InterPro" id="IPR008136">
    <property type="entry name" value="CinA_C"/>
</dbReference>
<organism evidence="3 4">
    <name type="scientific">Brumimicrobium oceani</name>
    <dbReference type="NCBI Taxonomy" id="2100725"/>
    <lineage>
        <taxon>Bacteria</taxon>
        <taxon>Pseudomonadati</taxon>
        <taxon>Bacteroidota</taxon>
        <taxon>Flavobacteriia</taxon>
        <taxon>Flavobacteriales</taxon>
        <taxon>Crocinitomicaceae</taxon>
        <taxon>Brumimicrobium</taxon>
    </lineage>
</organism>
<protein>
    <recommendedName>
        <fullName evidence="1">CinA-like protein</fullName>
    </recommendedName>
</protein>
<dbReference type="Proteomes" id="UP000245370">
    <property type="component" value="Unassembled WGS sequence"/>
</dbReference>
<dbReference type="Pfam" id="PF00994">
    <property type="entry name" value="MoCF_biosynth"/>
    <property type="match status" value="1"/>
</dbReference>
<dbReference type="InterPro" id="IPR036425">
    <property type="entry name" value="MoaB/Mog-like_dom_sf"/>
</dbReference>
<dbReference type="InterPro" id="IPR001453">
    <property type="entry name" value="MoaB/Mog_dom"/>
</dbReference>
<dbReference type="SMART" id="SM00852">
    <property type="entry name" value="MoCF_biosynth"/>
    <property type="match status" value="1"/>
</dbReference>
<dbReference type="Gene3D" id="3.90.950.20">
    <property type="entry name" value="CinA-like"/>
    <property type="match status" value="1"/>
</dbReference>
<evidence type="ECO:0000313" key="4">
    <source>
        <dbReference type="Proteomes" id="UP000245370"/>
    </source>
</evidence>
<dbReference type="EMBL" id="QFRJ01000001">
    <property type="protein sequence ID" value="PWH86826.1"/>
    <property type="molecule type" value="Genomic_DNA"/>
</dbReference>
<keyword evidence="4" id="KW-1185">Reference proteome</keyword>
<evidence type="ECO:0000259" key="2">
    <source>
        <dbReference type="SMART" id="SM00852"/>
    </source>
</evidence>